<dbReference type="AlphaFoldDB" id="L1IZT5"/>
<dbReference type="SUPFAM" id="SSF48371">
    <property type="entry name" value="ARM repeat"/>
    <property type="match status" value="2"/>
</dbReference>
<dbReference type="InterPro" id="IPR016024">
    <property type="entry name" value="ARM-type_fold"/>
</dbReference>
<dbReference type="EMBL" id="JH993021">
    <property type="protein sequence ID" value="EKX41756.1"/>
    <property type="molecule type" value="Genomic_DNA"/>
</dbReference>
<gene>
    <name evidence="1" type="ORF">GUITHDRAFT_141752</name>
</gene>
<proteinExistence type="predicted"/>
<name>L1IZT5_GUITC</name>
<reference evidence="2" key="3">
    <citation type="submission" date="2015-06" db="UniProtKB">
        <authorList>
            <consortium name="EnsemblProtists"/>
        </authorList>
    </citation>
    <scope>IDENTIFICATION</scope>
</reference>
<organism evidence="1">
    <name type="scientific">Guillardia theta (strain CCMP2712)</name>
    <name type="common">Cryptophyte</name>
    <dbReference type="NCBI Taxonomy" id="905079"/>
    <lineage>
        <taxon>Eukaryota</taxon>
        <taxon>Cryptophyceae</taxon>
        <taxon>Pyrenomonadales</taxon>
        <taxon>Geminigeraceae</taxon>
        <taxon>Guillardia</taxon>
    </lineage>
</organism>
<evidence type="ECO:0000313" key="1">
    <source>
        <dbReference type="EMBL" id="EKX41756.1"/>
    </source>
</evidence>
<dbReference type="GeneID" id="17298357"/>
<dbReference type="HOGENOM" id="CLU_387570_0_0_1"/>
<reference evidence="1 3" key="1">
    <citation type="journal article" date="2012" name="Nature">
        <title>Algal genomes reveal evolutionary mosaicism and the fate of nucleomorphs.</title>
        <authorList>
            <consortium name="DOE Joint Genome Institute"/>
            <person name="Curtis B.A."/>
            <person name="Tanifuji G."/>
            <person name="Burki F."/>
            <person name="Gruber A."/>
            <person name="Irimia M."/>
            <person name="Maruyama S."/>
            <person name="Arias M.C."/>
            <person name="Ball S.G."/>
            <person name="Gile G.H."/>
            <person name="Hirakawa Y."/>
            <person name="Hopkins J.F."/>
            <person name="Kuo A."/>
            <person name="Rensing S.A."/>
            <person name="Schmutz J."/>
            <person name="Symeonidi A."/>
            <person name="Elias M."/>
            <person name="Eveleigh R.J."/>
            <person name="Herman E.K."/>
            <person name="Klute M.J."/>
            <person name="Nakayama T."/>
            <person name="Obornik M."/>
            <person name="Reyes-Prieto A."/>
            <person name="Armbrust E.V."/>
            <person name="Aves S.J."/>
            <person name="Beiko R.G."/>
            <person name="Coutinho P."/>
            <person name="Dacks J.B."/>
            <person name="Durnford D.G."/>
            <person name="Fast N.M."/>
            <person name="Green B.R."/>
            <person name="Grisdale C.J."/>
            <person name="Hempel F."/>
            <person name="Henrissat B."/>
            <person name="Hoppner M.P."/>
            <person name="Ishida K."/>
            <person name="Kim E."/>
            <person name="Koreny L."/>
            <person name="Kroth P.G."/>
            <person name="Liu Y."/>
            <person name="Malik S.B."/>
            <person name="Maier U.G."/>
            <person name="McRose D."/>
            <person name="Mock T."/>
            <person name="Neilson J.A."/>
            <person name="Onodera N.T."/>
            <person name="Poole A.M."/>
            <person name="Pritham E.J."/>
            <person name="Richards T.A."/>
            <person name="Rocap G."/>
            <person name="Roy S.W."/>
            <person name="Sarai C."/>
            <person name="Schaack S."/>
            <person name="Shirato S."/>
            <person name="Slamovits C.H."/>
            <person name="Spencer D.F."/>
            <person name="Suzuki S."/>
            <person name="Worden A.Z."/>
            <person name="Zauner S."/>
            <person name="Barry K."/>
            <person name="Bell C."/>
            <person name="Bharti A.K."/>
            <person name="Crow J.A."/>
            <person name="Grimwood J."/>
            <person name="Kramer R."/>
            <person name="Lindquist E."/>
            <person name="Lucas S."/>
            <person name="Salamov A."/>
            <person name="McFadden G.I."/>
            <person name="Lane C.E."/>
            <person name="Keeling P.J."/>
            <person name="Gray M.W."/>
            <person name="Grigoriev I.V."/>
            <person name="Archibald J.M."/>
        </authorList>
    </citation>
    <scope>NUCLEOTIDE SEQUENCE</scope>
    <source>
        <strain evidence="1 3">CCMP2712</strain>
    </source>
</reference>
<evidence type="ECO:0000313" key="3">
    <source>
        <dbReference type="Proteomes" id="UP000011087"/>
    </source>
</evidence>
<reference evidence="3" key="2">
    <citation type="submission" date="2012-11" db="EMBL/GenBank/DDBJ databases">
        <authorList>
            <person name="Kuo A."/>
            <person name="Curtis B.A."/>
            <person name="Tanifuji G."/>
            <person name="Burki F."/>
            <person name="Gruber A."/>
            <person name="Irimia M."/>
            <person name="Maruyama S."/>
            <person name="Arias M.C."/>
            <person name="Ball S.G."/>
            <person name="Gile G.H."/>
            <person name="Hirakawa Y."/>
            <person name="Hopkins J.F."/>
            <person name="Rensing S.A."/>
            <person name="Schmutz J."/>
            <person name="Symeonidi A."/>
            <person name="Elias M."/>
            <person name="Eveleigh R.J."/>
            <person name="Herman E.K."/>
            <person name="Klute M.J."/>
            <person name="Nakayama T."/>
            <person name="Obornik M."/>
            <person name="Reyes-Prieto A."/>
            <person name="Armbrust E.V."/>
            <person name="Aves S.J."/>
            <person name="Beiko R.G."/>
            <person name="Coutinho P."/>
            <person name="Dacks J.B."/>
            <person name="Durnford D.G."/>
            <person name="Fast N.M."/>
            <person name="Green B.R."/>
            <person name="Grisdale C."/>
            <person name="Hempe F."/>
            <person name="Henrissat B."/>
            <person name="Hoppner M.P."/>
            <person name="Ishida K.-I."/>
            <person name="Kim E."/>
            <person name="Koreny L."/>
            <person name="Kroth P.G."/>
            <person name="Liu Y."/>
            <person name="Malik S.-B."/>
            <person name="Maier U.G."/>
            <person name="McRose D."/>
            <person name="Mock T."/>
            <person name="Neilson J.A."/>
            <person name="Onodera N.T."/>
            <person name="Poole A.M."/>
            <person name="Pritham E.J."/>
            <person name="Richards T.A."/>
            <person name="Rocap G."/>
            <person name="Roy S.W."/>
            <person name="Sarai C."/>
            <person name="Schaack S."/>
            <person name="Shirato S."/>
            <person name="Slamovits C.H."/>
            <person name="Spencer D.F."/>
            <person name="Suzuki S."/>
            <person name="Worden A.Z."/>
            <person name="Zauner S."/>
            <person name="Barry K."/>
            <person name="Bell C."/>
            <person name="Bharti A.K."/>
            <person name="Crow J.A."/>
            <person name="Grimwood J."/>
            <person name="Kramer R."/>
            <person name="Lindquist E."/>
            <person name="Lucas S."/>
            <person name="Salamov A."/>
            <person name="McFadden G.I."/>
            <person name="Lane C.E."/>
            <person name="Keeling P.J."/>
            <person name="Gray M.W."/>
            <person name="Grigoriev I.V."/>
            <person name="Archibald J.M."/>
        </authorList>
    </citation>
    <scope>NUCLEOTIDE SEQUENCE</scope>
    <source>
        <strain evidence="3">CCMP2712</strain>
    </source>
</reference>
<evidence type="ECO:0000313" key="2">
    <source>
        <dbReference type="EnsemblProtists" id="EKX41756"/>
    </source>
</evidence>
<keyword evidence="3" id="KW-1185">Reference proteome</keyword>
<protein>
    <submittedName>
        <fullName evidence="1 2">Uncharacterized protein</fullName>
    </submittedName>
</protein>
<sequence length="713" mass="78733">MSSPARDFDGLNDNETLAMLQEYMSKMQLSSEREKMASVELLDAMVKKAGGLVGLDKDDPPSAARHRVLHRVINLVATLCEDGDLRSRAVEAHMLDLLLGFYHCRAPGPGGEEEKEEQEEKEAQEEFKCDVLKCIINLIPALQADSKSSLPLVELLLKVVRSAGNQESQVSDPLSNHAMIAMVNLAQRAPSLHMEMVERGLESVLLSCLSRGNVHQLHALKLMNVMCTSGDDCRARLFSETLLAKTGALMRRCQELSIQPPLKLSITMCAKLLTGSDKRIWGARGMGKMLSCYLEKELGRVCCMQGDTLLREVKENLLLSSQTLYTLVKNAAEEEAARMHGEGVLLDCLEGGMRLLKVLEEGGGESPGESRDKIRKVALEIHLTLLKAVGKFAERPACRDLLRKQRYLKQLVRSLQLAIAPGAKEEEQDKMVMMQGYAVSPWDRPAPSAPPIFSVLTSSFLASCQSKEDAEVVASCILQDLIEQLAALRGAAQTLALQLVYGLVRNSNENLKRLVSPQLLGYFACTLREENDEKNVQILKSLEMLTRVKDFHIPLMQNKITEALLANCQINSKSSSSSSSNNNKNHSADVDELVLSLTILQRLSTSTRVLPHLIESGSSQLLCKVCNELIEHVDLRPREEEILLILCLALSPLLTNETVVVALTSLPPDIPSKTWKDSLGQPARDSSSVSLPQVTLFEVLFAIRNLTIKSVTR</sequence>
<dbReference type="KEGG" id="gtt:GUITHDRAFT_141752"/>
<dbReference type="PaxDb" id="55529-EKX41756"/>
<dbReference type="EnsemblProtists" id="EKX41756">
    <property type="protein sequence ID" value="EKX41756"/>
    <property type="gene ID" value="GUITHDRAFT_141752"/>
</dbReference>
<dbReference type="RefSeq" id="XP_005828736.1">
    <property type="nucleotide sequence ID" value="XM_005828679.1"/>
</dbReference>
<dbReference type="Proteomes" id="UP000011087">
    <property type="component" value="Unassembled WGS sequence"/>
</dbReference>
<accession>L1IZT5</accession>